<sequence length="253" mass="28426">MLVWEGNRFSIGDRKFQIMVELTDLYTLKNQDGFILGKPRRYLDKYCEHLAGKTFQNIFELGIFRGGSTIFLNEMFKPEKLVAIDFNSQPVGILNRYAQEPGNSGAVLPFYGVDQSDVSRLSDIYHETFGSAPLDLVVDDASHFLDETRASFNFLFPKLRAGGTYIIEDWAWAHQACDFKGLNEGFAEKPSMANLIIDIVLASVAAPGLFDEVSINDGFVMVTKGATPIDGEFDIRAYNFHRGQVMGQQDYFA</sequence>
<keyword evidence="1" id="KW-0489">Methyltransferase</keyword>
<keyword evidence="1" id="KW-0808">Transferase</keyword>
<evidence type="ECO:0000313" key="2">
    <source>
        <dbReference type="Proteomes" id="UP000501379"/>
    </source>
</evidence>
<protein>
    <submittedName>
        <fullName evidence="1">Class I SAM-dependent methyltransferase</fullName>
    </submittedName>
</protein>
<dbReference type="KEGG" id="pcam:HNE05_13100"/>
<dbReference type="SUPFAM" id="SSF53335">
    <property type="entry name" value="S-adenosyl-L-methionine-dependent methyltransferases"/>
    <property type="match status" value="1"/>
</dbReference>
<organism evidence="1 2">
    <name type="scientific">Aquipseudomonas campi</name>
    <dbReference type="NCBI Taxonomy" id="2731681"/>
    <lineage>
        <taxon>Bacteria</taxon>
        <taxon>Pseudomonadati</taxon>
        <taxon>Pseudomonadota</taxon>
        <taxon>Gammaproteobacteria</taxon>
        <taxon>Pseudomonadales</taxon>
        <taxon>Pseudomonadaceae</taxon>
        <taxon>Aquipseudomonas</taxon>
    </lineage>
</organism>
<dbReference type="AlphaFoldDB" id="A0A6M8FTU6"/>
<dbReference type="GO" id="GO:0032259">
    <property type="term" value="P:methylation"/>
    <property type="evidence" value="ECO:0007669"/>
    <property type="project" value="UniProtKB-KW"/>
</dbReference>
<proteinExistence type="predicted"/>
<dbReference type="InterPro" id="IPR029063">
    <property type="entry name" value="SAM-dependent_MTases_sf"/>
</dbReference>
<dbReference type="Gene3D" id="3.40.50.150">
    <property type="entry name" value="Vaccinia Virus protein VP39"/>
    <property type="match status" value="1"/>
</dbReference>
<evidence type="ECO:0000313" key="1">
    <source>
        <dbReference type="EMBL" id="QKE64248.1"/>
    </source>
</evidence>
<keyword evidence="2" id="KW-1185">Reference proteome</keyword>
<gene>
    <name evidence="1" type="ORF">HNE05_13100</name>
</gene>
<dbReference type="Proteomes" id="UP000501379">
    <property type="component" value="Chromosome"/>
</dbReference>
<dbReference type="RefSeq" id="WP_173208994.1">
    <property type="nucleotide sequence ID" value="NZ_CP053697.2"/>
</dbReference>
<dbReference type="GO" id="GO:0008168">
    <property type="term" value="F:methyltransferase activity"/>
    <property type="evidence" value="ECO:0007669"/>
    <property type="project" value="UniProtKB-KW"/>
</dbReference>
<name>A0A6M8FTU6_9GAMM</name>
<reference evidence="1" key="1">
    <citation type="submission" date="2020-07" db="EMBL/GenBank/DDBJ databases">
        <title>Nitrate ammonifying Pseudomonas campi sp. nov. isolated from German agricultural grassland.</title>
        <authorList>
            <person name="Timsy T."/>
            <person name="Ulrich A."/>
            <person name="Spanner T."/>
            <person name="Foesel B."/>
            <person name="Kolb S."/>
            <person name="Horn M.A."/>
            <person name="Behrendt U."/>
        </authorList>
    </citation>
    <scope>NUCLEOTIDE SEQUENCE</scope>
    <source>
        <strain evidence="1">S1-A32-2</strain>
    </source>
</reference>
<accession>A0A6M8FTU6</accession>
<dbReference type="EMBL" id="CP053697">
    <property type="protein sequence ID" value="QKE64248.1"/>
    <property type="molecule type" value="Genomic_DNA"/>
</dbReference>